<gene>
    <name evidence="1" type="ORF">UFOVP140_21</name>
</gene>
<name>A0A6J5LHJ2_9CAUD</name>
<reference evidence="1" key="1">
    <citation type="submission" date="2020-04" db="EMBL/GenBank/DDBJ databases">
        <authorList>
            <person name="Chiriac C."/>
            <person name="Salcher M."/>
            <person name="Ghai R."/>
            <person name="Kavagutti S V."/>
        </authorList>
    </citation>
    <scope>NUCLEOTIDE SEQUENCE</scope>
</reference>
<accession>A0A6J5LHJ2</accession>
<proteinExistence type="predicted"/>
<dbReference type="EMBL" id="LR796271">
    <property type="protein sequence ID" value="CAB4133032.1"/>
    <property type="molecule type" value="Genomic_DNA"/>
</dbReference>
<evidence type="ECO:0000313" key="1">
    <source>
        <dbReference type="EMBL" id="CAB4133032.1"/>
    </source>
</evidence>
<sequence>MQNQQVHPILRDVLSKCLAASAQVAAQAKQFTPPVQEAAK</sequence>
<protein>
    <submittedName>
        <fullName evidence="1">Uncharacterized protein</fullName>
    </submittedName>
</protein>
<organism evidence="1">
    <name type="scientific">uncultured Caudovirales phage</name>
    <dbReference type="NCBI Taxonomy" id="2100421"/>
    <lineage>
        <taxon>Viruses</taxon>
        <taxon>Duplodnaviria</taxon>
        <taxon>Heunggongvirae</taxon>
        <taxon>Uroviricota</taxon>
        <taxon>Caudoviricetes</taxon>
        <taxon>Peduoviridae</taxon>
        <taxon>Maltschvirus</taxon>
        <taxon>Maltschvirus maltsch</taxon>
    </lineage>
</organism>